<dbReference type="PANTHER" id="PTHR32419">
    <property type="entry name" value="GLUTATHIONYL-HYDROQUINONE REDUCTASE"/>
    <property type="match status" value="1"/>
</dbReference>
<dbReference type="InterPro" id="IPR036282">
    <property type="entry name" value="Glutathione-S-Trfase_C_sf"/>
</dbReference>
<gene>
    <name evidence="1" type="ORF">GN244_ATG12203</name>
</gene>
<dbReference type="GO" id="GO:0005737">
    <property type="term" value="C:cytoplasm"/>
    <property type="evidence" value="ECO:0007669"/>
    <property type="project" value="TreeGrafter"/>
</dbReference>
<organism evidence="1 2">
    <name type="scientific">Phytophthora infestans</name>
    <name type="common">Potato late blight agent</name>
    <name type="synonym">Botrytis infestans</name>
    <dbReference type="NCBI Taxonomy" id="4787"/>
    <lineage>
        <taxon>Eukaryota</taxon>
        <taxon>Sar</taxon>
        <taxon>Stramenopiles</taxon>
        <taxon>Oomycota</taxon>
        <taxon>Peronosporomycetes</taxon>
        <taxon>Peronosporales</taxon>
        <taxon>Peronosporaceae</taxon>
        <taxon>Phytophthora</taxon>
    </lineage>
</organism>
<name>A0A833SYZ8_PHYIN</name>
<dbReference type="Pfam" id="PF13410">
    <property type="entry name" value="GST_C_2"/>
    <property type="match status" value="1"/>
</dbReference>
<dbReference type="Gene3D" id="1.20.1050.10">
    <property type="match status" value="1"/>
</dbReference>
<sequence length="228" mass="26583">MTFQREASRFRNWIEGNSNAVYSPERNRYLLYVSLACPWASRCVGAIYLKKLDDIIGLSVVHLVFRRTRPIFEKDTHCGWTFADPKTTPTRPGPSDLYDQCTSEPTRYTVPLLGQEKPDDLPSKVYLYPEELQSEIDELNEWVHDDVILAAHRFLVGDRFSEADLRLFTTLVRFDEVYAIHFKASKQLIEQYPNLNNMPPIAKRVDMQQIKMHYYASHTHLNPTTDLL</sequence>
<dbReference type="InterPro" id="IPR016639">
    <property type="entry name" value="GST_Omega/GSH"/>
</dbReference>
<evidence type="ECO:0000313" key="1">
    <source>
        <dbReference type="EMBL" id="KAF4035715.1"/>
    </source>
</evidence>
<protein>
    <submittedName>
        <fullName evidence="1">Glutathione S-transferase C-terminal domain</fullName>
    </submittedName>
</protein>
<proteinExistence type="predicted"/>
<accession>A0A833SYZ8</accession>
<reference evidence="1" key="1">
    <citation type="submission" date="2020-04" db="EMBL/GenBank/DDBJ databases">
        <title>Hybrid Assembly of Korean Phytophthora infestans isolates.</title>
        <authorList>
            <person name="Prokchorchik M."/>
            <person name="Lee Y."/>
            <person name="Seo J."/>
            <person name="Cho J.-H."/>
            <person name="Park Y.-E."/>
            <person name="Jang D.-C."/>
            <person name="Im J.-S."/>
            <person name="Choi J.-G."/>
            <person name="Park H.-J."/>
            <person name="Lee G.-B."/>
            <person name="Lee Y.-G."/>
            <person name="Hong S.-Y."/>
            <person name="Cho K."/>
            <person name="Sohn K.H."/>
        </authorList>
    </citation>
    <scope>NUCLEOTIDE SEQUENCE</scope>
    <source>
        <strain evidence="1">KR_1_A1</strain>
    </source>
</reference>
<dbReference type="GO" id="GO:0004364">
    <property type="term" value="F:glutathione transferase activity"/>
    <property type="evidence" value="ECO:0007669"/>
    <property type="project" value="InterPro"/>
</dbReference>
<dbReference type="Gene3D" id="3.40.30.10">
    <property type="entry name" value="Glutaredoxin"/>
    <property type="match status" value="1"/>
</dbReference>
<comment type="caution">
    <text evidence="1">The sequence shown here is derived from an EMBL/GenBank/DDBJ whole genome shotgun (WGS) entry which is preliminary data.</text>
</comment>
<dbReference type="SUPFAM" id="SSF47616">
    <property type="entry name" value="GST C-terminal domain-like"/>
    <property type="match status" value="1"/>
</dbReference>
<dbReference type="PANTHER" id="PTHR32419:SF6">
    <property type="entry name" value="GLUTATHIONE S-TRANSFERASE OMEGA-LIKE 1-RELATED"/>
    <property type="match status" value="1"/>
</dbReference>
<dbReference type="Proteomes" id="UP000602510">
    <property type="component" value="Unassembled WGS sequence"/>
</dbReference>
<keyword evidence="2" id="KW-1185">Reference proteome</keyword>
<evidence type="ECO:0000313" key="2">
    <source>
        <dbReference type="Proteomes" id="UP000602510"/>
    </source>
</evidence>
<dbReference type="AlphaFoldDB" id="A0A833SYZ8"/>
<keyword evidence="1" id="KW-0808">Transferase</keyword>
<dbReference type="EMBL" id="WSZM01000301">
    <property type="protein sequence ID" value="KAF4035715.1"/>
    <property type="molecule type" value="Genomic_DNA"/>
</dbReference>